<reference evidence="1 2" key="1">
    <citation type="journal article" date="2021" name="Int. J. Syst. Evol. Microbiol.">
        <title>Reticulibacter mediterranei gen. nov., sp. nov., within the new family Reticulibacteraceae fam. nov., and Ktedonospora formicarum gen. nov., sp. nov., Ktedonobacter robiniae sp. nov., Dictyobacter formicarum sp. nov. and Dictyobacter arantiisoli sp. nov., belonging to the class Ktedonobacteria.</title>
        <authorList>
            <person name="Yabe S."/>
            <person name="Zheng Y."/>
            <person name="Wang C.M."/>
            <person name="Sakai Y."/>
            <person name="Abe K."/>
            <person name="Yokota A."/>
            <person name="Donadio S."/>
            <person name="Cavaletti L."/>
            <person name="Monciardini P."/>
        </authorList>
    </citation>
    <scope>NUCLEOTIDE SEQUENCE [LARGE SCALE GENOMIC DNA]</scope>
    <source>
        <strain evidence="1 2">SOSP1-9</strain>
    </source>
</reference>
<name>A0ABQ3VM82_9CHLR</name>
<keyword evidence="2" id="KW-1185">Reference proteome</keyword>
<dbReference type="PANTHER" id="PTHR35841">
    <property type="entry name" value="PHOSPHONATES-BINDING PERIPLASMIC PROTEIN"/>
    <property type="match status" value="1"/>
</dbReference>
<dbReference type="Pfam" id="PF12974">
    <property type="entry name" value="Phosphonate-bd"/>
    <property type="match status" value="1"/>
</dbReference>
<gene>
    <name evidence="1" type="ORF">KSZ_49290</name>
</gene>
<dbReference type="PANTHER" id="PTHR35841:SF1">
    <property type="entry name" value="PHOSPHONATES-BINDING PERIPLASMIC PROTEIN"/>
    <property type="match status" value="1"/>
</dbReference>
<organism evidence="1 2">
    <name type="scientific">Dictyobacter formicarum</name>
    <dbReference type="NCBI Taxonomy" id="2778368"/>
    <lineage>
        <taxon>Bacteria</taxon>
        <taxon>Bacillati</taxon>
        <taxon>Chloroflexota</taxon>
        <taxon>Ktedonobacteria</taxon>
        <taxon>Ktedonobacterales</taxon>
        <taxon>Dictyobacteraceae</taxon>
        <taxon>Dictyobacter</taxon>
    </lineage>
</organism>
<dbReference type="Proteomes" id="UP000635565">
    <property type="component" value="Unassembled WGS sequence"/>
</dbReference>
<accession>A0ABQ3VM82</accession>
<comment type="caution">
    <text evidence="1">The sequence shown here is derived from an EMBL/GenBank/DDBJ whole genome shotgun (WGS) entry which is preliminary data.</text>
</comment>
<evidence type="ECO:0000313" key="2">
    <source>
        <dbReference type="Proteomes" id="UP000635565"/>
    </source>
</evidence>
<dbReference type="EMBL" id="BNJJ01000014">
    <property type="protein sequence ID" value="GHO86923.1"/>
    <property type="molecule type" value="Genomic_DNA"/>
</dbReference>
<evidence type="ECO:0000313" key="1">
    <source>
        <dbReference type="EMBL" id="GHO86923.1"/>
    </source>
</evidence>
<dbReference type="SUPFAM" id="SSF53850">
    <property type="entry name" value="Periplasmic binding protein-like II"/>
    <property type="match status" value="1"/>
</dbReference>
<evidence type="ECO:0008006" key="3">
    <source>
        <dbReference type="Google" id="ProtNLM"/>
    </source>
</evidence>
<dbReference type="Gene3D" id="3.40.190.10">
    <property type="entry name" value="Periplasmic binding protein-like II"/>
    <property type="match status" value="2"/>
</dbReference>
<proteinExistence type="predicted"/>
<protein>
    <recommendedName>
        <fullName evidence="3">Phosphate ABC transporter substrate-binding protein</fullName>
    </recommendedName>
</protein>
<dbReference type="RefSeq" id="WP_201364527.1">
    <property type="nucleotide sequence ID" value="NZ_BNJJ01000014.1"/>
</dbReference>
<sequence length="275" mass="30721">MSEGGHGVSVLRCANFLSSLLQETYAALAAYIGRQLGTEIVFSAGYNLDEFQTGQIDVGFLCGLLYVRLRATPEDPVELLAAPVLLPERYQQQPRYFSDVVVRHESAVKSFADLRGRTWAYNEEASHSGYNLVQYSLLERQQTASYFGRTIRSGSHLQSLQLVLQGQADATAIDSHMLDVLLQRNPQLSSEIRVIDMLGPSTIPPIVAARRLPVPLKQQIQHSLLHMHEDARQSALLRAGGIERLVAVQDEDYNDIRAMLARVRAAEQHRVNIML</sequence>